<organism evidence="1 2">
    <name type="scientific">Ambrosia artemisiifolia</name>
    <name type="common">Common ragweed</name>
    <dbReference type="NCBI Taxonomy" id="4212"/>
    <lineage>
        <taxon>Eukaryota</taxon>
        <taxon>Viridiplantae</taxon>
        <taxon>Streptophyta</taxon>
        <taxon>Embryophyta</taxon>
        <taxon>Tracheophyta</taxon>
        <taxon>Spermatophyta</taxon>
        <taxon>Magnoliopsida</taxon>
        <taxon>eudicotyledons</taxon>
        <taxon>Gunneridae</taxon>
        <taxon>Pentapetalae</taxon>
        <taxon>asterids</taxon>
        <taxon>campanulids</taxon>
        <taxon>Asterales</taxon>
        <taxon>Asteraceae</taxon>
        <taxon>Asteroideae</taxon>
        <taxon>Heliantheae alliance</taxon>
        <taxon>Heliantheae</taxon>
        <taxon>Ambrosia</taxon>
    </lineage>
</organism>
<name>A0AAD5GL99_AMBAR</name>
<sequence>ASSVSLSVVYLSTALSSKTEGTRKRSADDDDGGGFEKEAAMVVVVGCKGGDIKGKAYSRPNNGDDIEGSSVASAIYDASSYNEIRELQEMSEVNMGETEDGASDVIKYLKNNVITSALPMAYAGFQESRLS</sequence>
<evidence type="ECO:0000313" key="2">
    <source>
        <dbReference type="Proteomes" id="UP001206925"/>
    </source>
</evidence>
<dbReference type="EMBL" id="JAMZMK010006833">
    <property type="protein sequence ID" value="KAI7747130.1"/>
    <property type="molecule type" value="Genomic_DNA"/>
</dbReference>
<dbReference type="Proteomes" id="UP001206925">
    <property type="component" value="Unassembled WGS sequence"/>
</dbReference>
<evidence type="ECO:0000313" key="1">
    <source>
        <dbReference type="EMBL" id="KAI7747130.1"/>
    </source>
</evidence>
<comment type="caution">
    <text evidence="1">The sequence shown here is derived from an EMBL/GenBank/DDBJ whole genome shotgun (WGS) entry which is preliminary data.</text>
</comment>
<dbReference type="AlphaFoldDB" id="A0AAD5GL99"/>
<protein>
    <submittedName>
        <fullName evidence="1">Uncharacterized protein</fullName>
    </submittedName>
</protein>
<proteinExistence type="predicted"/>
<reference evidence="1" key="1">
    <citation type="submission" date="2022-06" db="EMBL/GenBank/DDBJ databases">
        <title>Uncovering the hologenomic basis of an extraordinary plant invasion.</title>
        <authorList>
            <person name="Bieker V.C."/>
            <person name="Martin M.D."/>
            <person name="Gilbert T."/>
            <person name="Hodgins K."/>
            <person name="Battlay P."/>
            <person name="Petersen B."/>
            <person name="Wilson J."/>
        </authorList>
    </citation>
    <scope>NUCLEOTIDE SEQUENCE</scope>
    <source>
        <strain evidence="1">AA19_3_7</strain>
        <tissue evidence="1">Leaf</tissue>
    </source>
</reference>
<gene>
    <name evidence="1" type="ORF">M8C21_014253</name>
</gene>
<feature type="non-terminal residue" evidence="1">
    <location>
        <position position="131"/>
    </location>
</feature>
<accession>A0AAD5GL99</accession>
<keyword evidence="2" id="KW-1185">Reference proteome</keyword>